<organism evidence="6">
    <name type="scientific">Darwinula stevensoni</name>
    <dbReference type="NCBI Taxonomy" id="69355"/>
    <lineage>
        <taxon>Eukaryota</taxon>
        <taxon>Metazoa</taxon>
        <taxon>Ecdysozoa</taxon>
        <taxon>Arthropoda</taxon>
        <taxon>Crustacea</taxon>
        <taxon>Oligostraca</taxon>
        <taxon>Ostracoda</taxon>
        <taxon>Podocopa</taxon>
        <taxon>Podocopida</taxon>
        <taxon>Darwinulocopina</taxon>
        <taxon>Darwinuloidea</taxon>
        <taxon>Darwinulidae</taxon>
        <taxon>Darwinula</taxon>
    </lineage>
</organism>
<dbReference type="PANTHER" id="PTHR21013:SF10">
    <property type="entry name" value="ATP SYNTHASE MITOCHONDRIAL F1 COMPLEX ASSEMBLY FACTOR 2"/>
    <property type="match status" value="1"/>
</dbReference>
<dbReference type="InterPro" id="IPR011419">
    <property type="entry name" value="ATP12_ATP_synth-F1-assembly"/>
</dbReference>
<dbReference type="EMBL" id="LR899563">
    <property type="protein sequence ID" value="CAD7240621.1"/>
    <property type="molecule type" value="Genomic_DNA"/>
</dbReference>
<keyword evidence="3" id="KW-0809">Transit peptide</keyword>
<evidence type="ECO:0000313" key="7">
    <source>
        <dbReference type="Proteomes" id="UP000677054"/>
    </source>
</evidence>
<evidence type="ECO:0000256" key="2">
    <source>
        <dbReference type="ARBA" id="ARBA00008231"/>
    </source>
</evidence>
<dbReference type="InterPro" id="IPR042272">
    <property type="entry name" value="ATP12_ATP_synth-F1-assembly_N"/>
</dbReference>
<dbReference type="Pfam" id="PF07542">
    <property type="entry name" value="ATP12"/>
    <property type="match status" value="1"/>
</dbReference>
<evidence type="ECO:0008006" key="8">
    <source>
        <dbReference type="Google" id="ProtNLM"/>
    </source>
</evidence>
<keyword evidence="7" id="KW-1185">Reference proteome</keyword>
<evidence type="ECO:0000256" key="1">
    <source>
        <dbReference type="ARBA" id="ARBA00004173"/>
    </source>
</evidence>
<keyword evidence="5" id="KW-0143">Chaperone</keyword>
<gene>
    <name evidence="6" type="ORF">DSTB1V02_LOCUS640</name>
</gene>
<reference evidence="6" key="1">
    <citation type="submission" date="2020-11" db="EMBL/GenBank/DDBJ databases">
        <authorList>
            <person name="Tran Van P."/>
        </authorList>
    </citation>
    <scope>NUCLEOTIDE SEQUENCE</scope>
</reference>
<dbReference type="OrthoDB" id="5673at2759"/>
<evidence type="ECO:0000256" key="5">
    <source>
        <dbReference type="ARBA" id="ARBA00023186"/>
    </source>
</evidence>
<dbReference type="Proteomes" id="UP000677054">
    <property type="component" value="Unassembled WGS sequence"/>
</dbReference>
<comment type="subcellular location">
    <subcellularLocation>
        <location evidence="1">Mitochondrion</location>
    </subcellularLocation>
</comment>
<accession>A0A7R9A2H8</accession>
<evidence type="ECO:0000256" key="3">
    <source>
        <dbReference type="ARBA" id="ARBA00022946"/>
    </source>
</evidence>
<name>A0A7R9A2H8_9CRUS</name>
<evidence type="ECO:0000313" key="6">
    <source>
        <dbReference type="EMBL" id="CAD7240621.1"/>
    </source>
</evidence>
<dbReference type="PANTHER" id="PTHR21013">
    <property type="entry name" value="ATP SYNTHASE MITOCHONDRIAL F1 COMPLEX ASSEMBLY FACTOR 2/ATP12 PROTEIN, MITOCHONDRIAL PRECURSOR"/>
    <property type="match status" value="1"/>
</dbReference>
<dbReference type="EMBL" id="CAJPEV010000046">
    <property type="protein sequence ID" value="CAG0879530.1"/>
    <property type="molecule type" value="Genomic_DNA"/>
</dbReference>
<evidence type="ECO:0000256" key="4">
    <source>
        <dbReference type="ARBA" id="ARBA00023128"/>
    </source>
</evidence>
<dbReference type="InterPro" id="IPR023335">
    <property type="entry name" value="ATP12_ortho_dom_sf"/>
</dbReference>
<dbReference type="GO" id="GO:0033615">
    <property type="term" value="P:mitochondrial proton-transporting ATP synthase complex assembly"/>
    <property type="evidence" value="ECO:0007669"/>
    <property type="project" value="TreeGrafter"/>
</dbReference>
<dbReference type="AlphaFoldDB" id="A0A7R9A2H8"/>
<dbReference type="GO" id="GO:0005739">
    <property type="term" value="C:mitochondrion"/>
    <property type="evidence" value="ECO:0007669"/>
    <property type="project" value="UniProtKB-SubCell"/>
</dbReference>
<dbReference type="SUPFAM" id="SSF160909">
    <property type="entry name" value="ATP12-like"/>
    <property type="match status" value="1"/>
</dbReference>
<dbReference type="Gene3D" id="1.10.3580.10">
    <property type="entry name" value="ATP12 ATPase"/>
    <property type="match status" value="1"/>
</dbReference>
<sequence>MVLRTNANKLLLPGLRLVNLTPARSLKGRKRFYANVSVTSSSDGVSSYEVNLDQRKLKTPMGKVFKAPNRPLALAVAEEWNAQRPSINVNLMHLTGLCNTCLDNPSKLTKEDLIGSILSYLETDTILFHSEEPEELLELQKKEWDPIIQWFQEKFCSSIESSSMISCPLIPIKDLETLRAYLMAYNDWALQGFLFGVEALKSFILMTATVERLVSAEKAVNLARLEAEFQISRWGKVEWAHDLELHALRSRLAAAVLFVHFNSLVETVKHKQHVR</sequence>
<dbReference type="Gene3D" id="3.30.2180.10">
    <property type="entry name" value="ATP12-like"/>
    <property type="match status" value="1"/>
</dbReference>
<keyword evidence="4" id="KW-0496">Mitochondrion</keyword>
<proteinExistence type="inferred from homology"/>
<protein>
    <recommendedName>
        <fullName evidence="8">ATP synthase mitochondrial F1 complex assembly factor 2</fullName>
    </recommendedName>
</protein>
<comment type="similarity">
    <text evidence="2">Belongs to the ATP12 family.</text>
</comment>